<evidence type="ECO:0000313" key="3">
    <source>
        <dbReference type="Proteomes" id="UP001142055"/>
    </source>
</evidence>
<reference evidence="2" key="1">
    <citation type="submission" date="2022-12" db="EMBL/GenBank/DDBJ databases">
        <title>Genome assemblies of Blomia tropicalis.</title>
        <authorList>
            <person name="Cui Y."/>
        </authorList>
    </citation>
    <scope>NUCLEOTIDE SEQUENCE</scope>
    <source>
        <tissue evidence="2">Adult mites</tissue>
    </source>
</reference>
<feature type="transmembrane region" description="Helical" evidence="1">
    <location>
        <begin position="72"/>
        <end position="93"/>
    </location>
</feature>
<gene>
    <name evidence="2" type="ORF">RDWZM_004094</name>
</gene>
<dbReference type="Proteomes" id="UP001142055">
    <property type="component" value="Chromosome 1"/>
</dbReference>
<name>A0A9Q0RT66_BLOTA</name>
<feature type="transmembrane region" description="Helical" evidence="1">
    <location>
        <begin position="99"/>
        <end position="119"/>
    </location>
</feature>
<sequence>MRPNQNVDHESDTSSKESETVEVPLRLIHRQIGRVLELFIILQFVTGAFIFFLGIFLLLWSVAPATSLKAGSYMLLAFYVIGRALLGLVGFHIDNFCLLFSYGVLLVATFVIRTIFTLVRLKIMAGADPELIIPSILQACPGALSIPIELICSILECSQAFCSFYLCWIITKTTSIEKNFEETRLSMATEMIKYIEEHKKDLDELSKEKEQPKIVEVKCNQEKENNEIKNDEYNEKMESPINETKQNESSTKMPLKGILHQPNRSKQCRRMENIQESNVHHHHHHHQNSSNYHQFGNRYTTQLNDTKIDDEDCNNITYENEEDLDQIVKDYNNNINNGENCTNISMGVPYNHEYDYCTISDEVHSTNAIHGESHYMNGGYNQDYVNHSNYGRRLPIIEDQTIERVQSPTPPSEMNYSTTASSPLLYEQCVPQYNHYGSTNWQQQQHPPNMIYR</sequence>
<keyword evidence="1" id="KW-1133">Transmembrane helix</keyword>
<protein>
    <submittedName>
        <fullName evidence="2">Uncharacterized protein</fullName>
    </submittedName>
</protein>
<evidence type="ECO:0000313" key="2">
    <source>
        <dbReference type="EMBL" id="KAJ6225549.1"/>
    </source>
</evidence>
<accession>A0A9Q0RT66</accession>
<keyword evidence="1" id="KW-0472">Membrane</keyword>
<feature type="transmembrane region" description="Helical" evidence="1">
    <location>
        <begin position="38"/>
        <end position="60"/>
    </location>
</feature>
<proteinExistence type="predicted"/>
<keyword evidence="3" id="KW-1185">Reference proteome</keyword>
<comment type="caution">
    <text evidence="2">The sequence shown here is derived from an EMBL/GenBank/DDBJ whole genome shotgun (WGS) entry which is preliminary data.</text>
</comment>
<dbReference type="AlphaFoldDB" id="A0A9Q0RT66"/>
<organism evidence="2 3">
    <name type="scientific">Blomia tropicalis</name>
    <name type="common">Mite</name>
    <dbReference type="NCBI Taxonomy" id="40697"/>
    <lineage>
        <taxon>Eukaryota</taxon>
        <taxon>Metazoa</taxon>
        <taxon>Ecdysozoa</taxon>
        <taxon>Arthropoda</taxon>
        <taxon>Chelicerata</taxon>
        <taxon>Arachnida</taxon>
        <taxon>Acari</taxon>
        <taxon>Acariformes</taxon>
        <taxon>Sarcoptiformes</taxon>
        <taxon>Astigmata</taxon>
        <taxon>Glycyphagoidea</taxon>
        <taxon>Echimyopodidae</taxon>
        <taxon>Blomia</taxon>
    </lineage>
</organism>
<dbReference type="EMBL" id="JAPWDV010000001">
    <property type="protein sequence ID" value="KAJ6225549.1"/>
    <property type="molecule type" value="Genomic_DNA"/>
</dbReference>
<evidence type="ECO:0000256" key="1">
    <source>
        <dbReference type="SAM" id="Phobius"/>
    </source>
</evidence>
<keyword evidence="1" id="KW-0812">Transmembrane</keyword>